<feature type="compositionally biased region" description="Polar residues" evidence="5">
    <location>
        <begin position="1"/>
        <end position="15"/>
    </location>
</feature>
<dbReference type="PANTHER" id="PTHR38465">
    <property type="entry name" value="HTH-TYPE TRANSCRIPTIONAL REGULATOR MJ1563-RELATED"/>
    <property type="match status" value="1"/>
</dbReference>
<dbReference type="Proteomes" id="UP001304300">
    <property type="component" value="Chromosome"/>
</dbReference>
<evidence type="ECO:0000313" key="7">
    <source>
        <dbReference type="Proteomes" id="UP001304300"/>
    </source>
</evidence>
<proteinExistence type="inferred from homology"/>
<keyword evidence="3 4" id="KW-0804">Transcription</keyword>
<dbReference type="InterPro" id="IPR036388">
    <property type="entry name" value="WH-like_DNA-bd_sf"/>
</dbReference>
<dbReference type="InterPro" id="IPR026282">
    <property type="entry name" value="MJ1563"/>
</dbReference>
<dbReference type="PIRSF" id="PIRSF006707">
    <property type="entry name" value="MJ1563"/>
    <property type="match status" value="1"/>
</dbReference>
<evidence type="ECO:0000256" key="2">
    <source>
        <dbReference type="ARBA" id="ARBA00023125"/>
    </source>
</evidence>
<keyword evidence="2 4" id="KW-0238">DNA-binding</keyword>
<dbReference type="InterPro" id="IPR052362">
    <property type="entry name" value="HTH-GbsR_regulator"/>
</dbReference>
<comment type="similarity">
    <text evidence="4">Belongs to the GbsR family.</text>
</comment>
<dbReference type="Gene3D" id="1.10.10.10">
    <property type="entry name" value="Winged helix-like DNA-binding domain superfamily/Winged helix DNA-binding domain"/>
    <property type="match status" value="1"/>
</dbReference>
<accession>A0AAQ3LBW0</accession>
<evidence type="ECO:0000313" key="6">
    <source>
        <dbReference type="EMBL" id="WOO42906.1"/>
    </source>
</evidence>
<dbReference type="PANTHER" id="PTHR38465:SF1">
    <property type="entry name" value="HTH-TYPE TRANSCRIPTIONAL REGULATOR MJ1563-RELATED"/>
    <property type="match status" value="1"/>
</dbReference>
<dbReference type="EMBL" id="CP136920">
    <property type="protein sequence ID" value="WOO42906.1"/>
    <property type="molecule type" value="Genomic_DNA"/>
</dbReference>
<evidence type="ECO:0000256" key="3">
    <source>
        <dbReference type="ARBA" id="ARBA00023163"/>
    </source>
</evidence>
<dbReference type="SUPFAM" id="SSF46785">
    <property type="entry name" value="Winged helix' DNA-binding domain"/>
    <property type="match status" value="1"/>
</dbReference>
<keyword evidence="7" id="KW-1185">Reference proteome</keyword>
<protein>
    <recommendedName>
        <fullName evidence="4">HTH-type transcriptional regulator</fullName>
    </recommendedName>
</protein>
<organism evidence="6 7">
    <name type="scientific">Rubellicoccus peritrichatus</name>
    <dbReference type="NCBI Taxonomy" id="3080537"/>
    <lineage>
        <taxon>Bacteria</taxon>
        <taxon>Pseudomonadati</taxon>
        <taxon>Verrucomicrobiota</taxon>
        <taxon>Opitutia</taxon>
        <taxon>Puniceicoccales</taxon>
        <taxon>Cerasicoccaceae</taxon>
        <taxon>Rubellicoccus</taxon>
    </lineage>
</organism>
<keyword evidence="1 4" id="KW-0805">Transcription regulation</keyword>
<name>A0AAQ3LBW0_9BACT</name>
<sequence length="174" mass="19688">MDSTQQTHNLNSSENPGDEKSLSEWEHAMIDLFVHAAQLIGIPKSMGQIYGLLFCSDRALAMDDIISKLAISKGSTSQGLKTLRQIGAVKTVFQVGDRRDHYEVEMKLRRLVSGFLGEQVRPHLASGNDRLDHIHELAQLCNKEEQERAMERLKTLRSWHDKTSKIIPVVQKVL</sequence>
<evidence type="ECO:0000256" key="4">
    <source>
        <dbReference type="PIRNR" id="PIRNR006707"/>
    </source>
</evidence>
<evidence type="ECO:0000256" key="5">
    <source>
        <dbReference type="SAM" id="MobiDB-lite"/>
    </source>
</evidence>
<dbReference type="GO" id="GO:0003677">
    <property type="term" value="F:DNA binding"/>
    <property type="evidence" value="ECO:0007669"/>
    <property type="project" value="UniProtKB-UniRule"/>
</dbReference>
<dbReference type="KEGG" id="puo:RZN69_07360"/>
<dbReference type="RefSeq" id="WP_317835440.1">
    <property type="nucleotide sequence ID" value="NZ_CP136920.1"/>
</dbReference>
<evidence type="ECO:0000256" key="1">
    <source>
        <dbReference type="ARBA" id="ARBA00023015"/>
    </source>
</evidence>
<dbReference type="AlphaFoldDB" id="A0AAQ3LBW0"/>
<dbReference type="InterPro" id="IPR036390">
    <property type="entry name" value="WH_DNA-bd_sf"/>
</dbReference>
<reference evidence="6 7" key="1">
    <citation type="submission" date="2023-10" db="EMBL/GenBank/DDBJ databases">
        <title>Rubellicoccus peritrichatus gen. nov., sp. nov., isolated from an algae of coral reef tank.</title>
        <authorList>
            <person name="Luo J."/>
        </authorList>
    </citation>
    <scope>NUCLEOTIDE SEQUENCE [LARGE SCALE GENOMIC DNA]</scope>
    <source>
        <strain evidence="6 7">CR14</strain>
    </source>
</reference>
<gene>
    <name evidence="6" type="ORF">RZN69_07360</name>
</gene>
<feature type="region of interest" description="Disordered" evidence="5">
    <location>
        <begin position="1"/>
        <end position="21"/>
    </location>
</feature>